<sequence>MTTITLNAPALLALIEADPNFYLQVKNHVLAEIGRRMFEKDAKKIIAQTEPELFKQALAAFQRDVDITNTVQFALKAALIPRDRSWYEKPKLSDEAKKLIDEAVSRAKTAAITNAVDPILVEIQKRVQEKIDAMKIDERIEKRVDRLVEEEIERRANERFQAQMAKVREAMRT</sequence>
<dbReference type="AlphaFoldDB" id="A0AAU8CL09"/>
<accession>A0AAU8CL09</accession>
<proteinExistence type="predicted"/>
<organism evidence="1">
    <name type="scientific">Mesorhizobium sp. WSM2240</name>
    <dbReference type="NCBI Taxonomy" id="3228851"/>
    <lineage>
        <taxon>Bacteria</taxon>
        <taxon>Pseudomonadati</taxon>
        <taxon>Pseudomonadota</taxon>
        <taxon>Alphaproteobacteria</taxon>
        <taxon>Hyphomicrobiales</taxon>
        <taxon>Phyllobacteriaceae</taxon>
        <taxon>Mesorhizobium</taxon>
    </lineage>
</organism>
<gene>
    <name evidence="1" type="ORF">ABVK50_15535</name>
</gene>
<protein>
    <recommendedName>
        <fullName evidence="2">DUF3486 domain-containing protein</fullName>
    </recommendedName>
</protein>
<name>A0AAU8CL09_9HYPH</name>
<dbReference type="RefSeq" id="WP_353645730.1">
    <property type="nucleotide sequence ID" value="NZ_CP159253.1"/>
</dbReference>
<dbReference type="EMBL" id="CP159253">
    <property type="protein sequence ID" value="XCG46732.1"/>
    <property type="molecule type" value="Genomic_DNA"/>
</dbReference>
<reference evidence="1" key="1">
    <citation type="submission" date="2024-06" db="EMBL/GenBank/DDBJ databases">
        <title>Mesorhizobium karijinii sp. nov., a symbiont of the iconic Swainsona formosa from arid Australia.</title>
        <authorList>
            <person name="Hill Y.J."/>
            <person name="Watkin E.L.J."/>
            <person name="O'Hara G.W."/>
            <person name="Terpolilli J."/>
            <person name="Tye M.L."/>
            <person name="Kohlmeier M.G."/>
        </authorList>
    </citation>
    <scope>NUCLEOTIDE SEQUENCE</scope>
    <source>
        <strain evidence="1">WSM2240</strain>
    </source>
</reference>
<evidence type="ECO:0008006" key="2">
    <source>
        <dbReference type="Google" id="ProtNLM"/>
    </source>
</evidence>
<evidence type="ECO:0000313" key="1">
    <source>
        <dbReference type="EMBL" id="XCG46732.1"/>
    </source>
</evidence>